<dbReference type="InterPro" id="IPR001173">
    <property type="entry name" value="Glyco_trans_2-like"/>
</dbReference>
<dbReference type="PANTHER" id="PTHR43685:SF5">
    <property type="entry name" value="GLYCOSYLTRANSFERASE EPSE-RELATED"/>
    <property type="match status" value="1"/>
</dbReference>
<dbReference type="EMBL" id="MEZN01000045">
    <property type="protein sequence ID" value="OGD55356.1"/>
    <property type="molecule type" value="Genomic_DNA"/>
</dbReference>
<evidence type="ECO:0000259" key="4">
    <source>
        <dbReference type="Pfam" id="PF00535"/>
    </source>
</evidence>
<proteinExistence type="inferred from homology"/>
<keyword evidence="2" id="KW-0328">Glycosyltransferase</keyword>
<evidence type="ECO:0000256" key="2">
    <source>
        <dbReference type="ARBA" id="ARBA00022676"/>
    </source>
</evidence>
<protein>
    <recommendedName>
        <fullName evidence="4">Glycosyltransferase 2-like domain-containing protein</fullName>
    </recommendedName>
</protein>
<dbReference type="GO" id="GO:0016757">
    <property type="term" value="F:glycosyltransferase activity"/>
    <property type="evidence" value="ECO:0007669"/>
    <property type="project" value="UniProtKB-KW"/>
</dbReference>
<organism evidence="5 6">
    <name type="scientific">Candidatus Beckwithbacteria bacterium RIFCSPHIGHO2_12_FULL_47_17</name>
    <dbReference type="NCBI Taxonomy" id="1797460"/>
    <lineage>
        <taxon>Bacteria</taxon>
        <taxon>Candidatus Beckwithiibacteriota</taxon>
    </lineage>
</organism>
<name>A0A1F5DK15_9BACT</name>
<comment type="similarity">
    <text evidence="1">Belongs to the glycosyltransferase 2 family.</text>
</comment>
<evidence type="ECO:0000313" key="6">
    <source>
        <dbReference type="Proteomes" id="UP000176791"/>
    </source>
</evidence>
<dbReference type="Gene3D" id="3.90.550.10">
    <property type="entry name" value="Spore Coat Polysaccharide Biosynthesis Protein SpsA, Chain A"/>
    <property type="match status" value="1"/>
</dbReference>
<dbReference type="InterPro" id="IPR050834">
    <property type="entry name" value="Glycosyltransf_2"/>
</dbReference>
<evidence type="ECO:0000313" key="5">
    <source>
        <dbReference type="EMBL" id="OGD55356.1"/>
    </source>
</evidence>
<comment type="caution">
    <text evidence="5">The sequence shown here is derived from an EMBL/GenBank/DDBJ whole genome shotgun (WGS) entry which is preliminary data.</text>
</comment>
<dbReference type="InterPro" id="IPR029044">
    <property type="entry name" value="Nucleotide-diphossugar_trans"/>
</dbReference>
<evidence type="ECO:0000256" key="1">
    <source>
        <dbReference type="ARBA" id="ARBA00006739"/>
    </source>
</evidence>
<sequence length="259" mass="29708">MAVYNQAETLNPAVKSILEQSFPDFALVIVDDHSTDETPELLRQWRLKDKRVKVITNSRHLGLTKSLNVGLKQAKTRFIARMDGDDVAMPERLKRQRDYLLSHPKIGLLGTAVRLIDEAGKPLRVKQLPSSPETIRQSILSGCPFIHPTWMLRKSVLDEVGVYNEAFSYAQDYDLALRIVSRFLTANLLDPLLNYRVNSGETISLKHLKQQEWLALRARWLALTKYGYSITEAWRLVKPVLSFAVPAGIKKLVYARYYW</sequence>
<dbReference type="PANTHER" id="PTHR43685">
    <property type="entry name" value="GLYCOSYLTRANSFERASE"/>
    <property type="match status" value="1"/>
</dbReference>
<dbReference type="SUPFAM" id="SSF53448">
    <property type="entry name" value="Nucleotide-diphospho-sugar transferases"/>
    <property type="match status" value="1"/>
</dbReference>
<accession>A0A1F5DK15</accession>
<dbReference type="STRING" id="1797460.A3E73_01410"/>
<dbReference type="AlphaFoldDB" id="A0A1F5DK15"/>
<keyword evidence="3" id="KW-0808">Transferase</keyword>
<evidence type="ECO:0000256" key="3">
    <source>
        <dbReference type="ARBA" id="ARBA00022679"/>
    </source>
</evidence>
<feature type="domain" description="Glycosyltransferase 2-like" evidence="4">
    <location>
        <begin position="1"/>
        <end position="160"/>
    </location>
</feature>
<gene>
    <name evidence="5" type="ORF">A3E73_01410</name>
</gene>
<dbReference type="Pfam" id="PF00535">
    <property type="entry name" value="Glycos_transf_2"/>
    <property type="match status" value="1"/>
</dbReference>
<reference evidence="5 6" key="1">
    <citation type="journal article" date="2016" name="Nat. Commun.">
        <title>Thousands of microbial genomes shed light on interconnected biogeochemical processes in an aquifer system.</title>
        <authorList>
            <person name="Anantharaman K."/>
            <person name="Brown C.T."/>
            <person name="Hug L.A."/>
            <person name="Sharon I."/>
            <person name="Castelle C.J."/>
            <person name="Probst A.J."/>
            <person name="Thomas B.C."/>
            <person name="Singh A."/>
            <person name="Wilkins M.J."/>
            <person name="Karaoz U."/>
            <person name="Brodie E.L."/>
            <person name="Williams K.H."/>
            <person name="Hubbard S.S."/>
            <person name="Banfield J.F."/>
        </authorList>
    </citation>
    <scope>NUCLEOTIDE SEQUENCE [LARGE SCALE GENOMIC DNA]</scope>
</reference>
<dbReference type="Proteomes" id="UP000176791">
    <property type="component" value="Unassembled WGS sequence"/>
</dbReference>